<dbReference type="PANTHER" id="PTHR35896">
    <property type="entry name" value="IG-LIKE DOMAIN-CONTAINING PROTEIN"/>
    <property type="match status" value="1"/>
</dbReference>
<evidence type="ECO:0000313" key="2">
    <source>
        <dbReference type="Proteomes" id="UP001270362"/>
    </source>
</evidence>
<keyword evidence="2" id="KW-1185">Reference proteome</keyword>
<accession>A0AAE0XCZ8</accession>
<dbReference type="EMBL" id="JAULSO010000002">
    <property type="protein sequence ID" value="KAK3690283.1"/>
    <property type="molecule type" value="Genomic_DNA"/>
</dbReference>
<dbReference type="InterPro" id="IPR053008">
    <property type="entry name" value="Phomopsin_biosynth_assoc"/>
</dbReference>
<reference evidence="1" key="1">
    <citation type="journal article" date="2023" name="Mol. Phylogenet. Evol.">
        <title>Genome-scale phylogeny and comparative genomics of the fungal order Sordariales.</title>
        <authorList>
            <person name="Hensen N."/>
            <person name="Bonometti L."/>
            <person name="Westerberg I."/>
            <person name="Brannstrom I.O."/>
            <person name="Guillou S."/>
            <person name="Cros-Aarteil S."/>
            <person name="Calhoun S."/>
            <person name="Haridas S."/>
            <person name="Kuo A."/>
            <person name="Mondo S."/>
            <person name="Pangilinan J."/>
            <person name="Riley R."/>
            <person name="LaButti K."/>
            <person name="Andreopoulos B."/>
            <person name="Lipzen A."/>
            <person name="Chen C."/>
            <person name="Yan M."/>
            <person name="Daum C."/>
            <person name="Ng V."/>
            <person name="Clum A."/>
            <person name="Steindorff A."/>
            <person name="Ohm R.A."/>
            <person name="Martin F."/>
            <person name="Silar P."/>
            <person name="Natvig D.O."/>
            <person name="Lalanne C."/>
            <person name="Gautier V."/>
            <person name="Ament-Velasquez S.L."/>
            <person name="Kruys A."/>
            <person name="Hutchinson M.I."/>
            <person name="Powell A.J."/>
            <person name="Barry K."/>
            <person name="Miller A.N."/>
            <person name="Grigoriev I.V."/>
            <person name="Debuchy R."/>
            <person name="Gladieux P."/>
            <person name="Hiltunen Thoren M."/>
            <person name="Johannesson H."/>
        </authorList>
    </citation>
    <scope>NUCLEOTIDE SEQUENCE</scope>
    <source>
        <strain evidence="1">CBS 314.62</strain>
    </source>
</reference>
<dbReference type="Proteomes" id="UP001270362">
    <property type="component" value="Unassembled WGS sequence"/>
</dbReference>
<gene>
    <name evidence="1" type="ORF">B0T22DRAFT_376277</name>
</gene>
<name>A0AAE0XCZ8_9PEZI</name>
<organism evidence="1 2">
    <name type="scientific">Podospora appendiculata</name>
    <dbReference type="NCBI Taxonomy" id="314037"/>
    <lineage>
        <taxon>Eukaryota</taxon>
        <taxon>Fungi</taxon>
        <taxon>Dikarya</taxon>
        <taxon>Ascomycota</taxon>
        <taxon>Pezizomycotina</taxon>
        <taxon>Sordariomycetes</taxon>
        <taxon>Sordariomycetidae</taxon>
        <taxon>Sordariales</taxon>
        <taxon>Podosporaceae</taxon>
        <taxon>Podospora</taxon>
    </lineage>
</organism>
<dbReference type="AlphaFoldDB" id="A0AAE0XCZ8"/>
<proteinExistence type="predicted"/>
<sequence>MHKPCGSTAAEARSRGCHFDVISFNWLPTACYDAELSQSFDDMRTWEWFLDGNHTQPLTHADIMTGEHTGLYVNWEYHVRHCTAMWKKMHRALLGPSGTRAIDGYIGSYAHTEHCARMLLGGRDIALETINTRIRVKFPDCGGALSWH</sequence>
<protein>
    <submittedName>
        <fullName evidence="1">Uncharacterized protein</fullName>
    </submittedName>
</protein>
<reference evidence="1" key="2">
    <citation type="submission" date="2023-06" db="EMBL/GenBank/DDBJ databases">
        <authorList>
            <consortium name="Lawrence Berkeley National Laboratory"/>
            <person name="Haridas S."/>
            <person name="Hensen N."/>
            <person name="Bonometti L."/>
            <person name="Westerberg I."/>
            <person name="Brannstrom I.O."/>
            <person name="Guillou S."/>
            <person name="Cros-Aarteil S."/>
            <person name="Calhoun S."/>
            <person name="Kuo A."/>
            <person name="Mondo S."/>
            <person name="Pangilinan J."/>
            <person name="Riley R."/>
            <person name="Labutti K."/>
            <person name="Andreopoulos B."/>
            <person name="Lipzen A."/>
            <person name="Chen C."/>
            <person name="Yanf M."/>
            <person name="Daum C."/>
            <person name="Ng V."/>
            <person name="Clum A."/>
            <person name="Steindorff A."/>
            <person name="Ohm R."/>
            <person name="Martin F."/>
            <person name="Silar P."/>
            <person name="Natvig D."/>
            <person name="Lalanne C."/>
            <person name="Gautier V."/>
            <person name="Ament-Velasquez S.L."/>
            <person name="Kruys A."/>
            <person name="Hutchinson M.I."/>
            <person name="Powell A.J."/>
            <person name="Barry K."/>
            <person name="Miller A.N."/>
            <person name="Grigoriev I.V."/>
            <person name="Debuchy R."/>
            <person name="Gladieux P."/>
            <person name="Thoren M.H."/>
            <person name="Johannesson H."/>
        </authorList>
    </citation>
    <scope>NUCLEOTIDE SEQUENCE</scope>
    <source>
        <strain evidence="1">CBS 314.62</strain>
    </source>
</reference>
<comment type="caution">
    <text evidence="1">The sequence shown here is derived from an EMBL/GenBank/DDBJ whole genome shotgun (WGS) entry which is preliminary data.</text>
</comment>
<dbReference type="PANTHER" id="PTHR35896:SF3">
    <property type="entry name" value="MAJOR FACILITATOR SUPERFAMILY TRANSPORTER"/>
    <property type="match status" value="1"/>
</dbReference>
<evidence type="ECO:0000313" key="1">
    <source>
        <dbReference type="EMBL" id="KAK3690283.1"/>
    </source>
</evidence>